<keyword evidence="6 8" id="KW-1133">Transmembrane helix</keyword>
<reference evidence="10" key="1">
    <citation type="submission" date="2020-10" db="EMBL/GenBank/DDBJ databases">
        <authorList>
            <person name="Gilroy R."/>
        </authorList>
    </citation>
    <scope>NUCLEOTIDE SEQUENCE</scope>
    <source>
        <strain evidence="10">ChiSjej3B21-11622</strain>
    </source>
</reference>
<keyword evidence="3" id="KW-0813">Transport</keyword>
<proteinExistence type="inferred from homology"/>
<dbReference type="AlphaFoldDB" id="A0A9D0ZWI3"/>
<feature type="transmembrane region" description="Helical" evidence="8">
    <location>
        <begin position="331"/>
        <end position="354"/>
    </location>
</feature>
<dbReference type="Pfam" id="PF03845">
    <property type="entry name" value="Spore_permease"/>
    <property type="match status" value="1"/>
</dbReference>
<feature type="transmembrane region" description="Helical" evidence="8">
    <location>
        <begin position="187"/>
        <end position="203"/>
    </location>
</feature>
<dbReference type="PANTHER" id="PTHR34975">
    <property type="entry name" value="SPORE GERMINATION PROTEIN A2"/>
    <property type="match status" value="1"/>
</dbReference>
<evidence type="ECO:0000256" key="6">
    <source>
        <dbReference type="ARBA" id="ARBA00022989"/>
    </source>
</evidence>
<dbReference type="InterPro" id="IPR057336">
    <property type="entry name" value="GerAC_N"/>
</dbReference>
<evidence type="ECO:0000256" key="2">
    <source>
        <dbReference type="ARBA" id="ARBA00007998"/>
    </source>
</evidence>
<accession>A0A9D0ZWI3</accession>
<dbReference type="InterPro" id="IPR004761">
    <property type="entry name" value="Spore_GerAB"/>
</dbReference>
<feature type="transmembrane region" description="Helical" evidence="8">
    <location>
        <begin position="84"/>
        <end position="106"/>
    </location>
</feature>
<feature type="transmembrane region" description="Helical" evidence="8">
    <location>
        <begin position="147"/>
        <end position="167"/>
    </location>
</feature>
<evidence type="ECO:0000256" key="3">
    <source>
        <dbReference type="ARBA" id="ARBA00022448"/>
    </source>
</evidence>
<dbReference type="EMBL" id="DVFT01000146">
    <property type="protein sequence ID" value="HIQ96882.1"/>
    <property type="molecule type" value="Genomic_DNA"/>
</dbReference>
<feature type="transmembrane region" description="Helical" evidence="8">
    <location>
        <begin position="384"/>
        <end position="403"/>
    </location>
</feature>
<keyword evidence="5 8" id="KW-0812">Transmembrane</keyword>
<dbReference type="GO" id="GO:0009847">
    <property type="term" value="P:spore germination"/>
    <property type="evidence" value="ECO:0007669"/>
    <property type="project" value="InterPro"/>
</dbReference>
<evidence type="ECO:0000256" key="5">
    <source>
        <dbReference type="ARBA" id="ARBA00022692"/>
    </source>
</evidence>
<dbReference type="Pfam" id="PF25198">
    <property type="entry name" value="Spore_GerAC_N"/>
    <property type="match status" value="1"/>
</dbReference>
<evidence type="ECO:0000313" key="10">
    <source>
        <dbReference type="EMBL" id="HIQ96882.1"/>
    </source>
</evidence>
<dbReference type="Proteomes" id="UP000886886">
    <property type="component" value="Unassembled WGS sequence"/>
</dbReference>
<keyword evidence="4" id="KW-0309">Germination</keyword>
<gene>
    <name evidence="10" type="ORF">IAB26_09990</name>
</gene>
<feature type="transmembrane region" description="Helical" evidence="8">
    <location>
        <begin position="270"/>
        <end position="295"/>
    </location>
</feature>
<evidence type="ECO:0000259" key="9">
    <source>
        <dbReference type="Pfam" id="PF25198"/>
    </source>
</evidence>
<comment type="similarity">
    <text evidence="2">Belongs to the amino acid-polyamine-organocation (APC) superfamily. Spore germination protein (SGP) (TC 2.A.3.9) family.</text>
</comment>
<protein>
    <submittedName>
        <fullName evidence="10">GerAB/ArcD/ProY family transporter</fullName>
    </submittedName>
</protein>
<evidence type="ECO:0000256" key="8">
    <source>
        <dbReference type="SAM" id="Phobius"/>
    </source>
</evidence>
<evidence type="ECO:0000256" key="7">
    <source>
        <dbReference type="ARBA" id="ARBA00023136"/>
    </source>
</evidence>
<evidence type="ECO:0000256" key="1">
    <source>
        <dbReference type="ARBA" id="ARBA00004141"/>
    </source>
</evidence>
<evidence type="ECO:0000256" key="4">
    <source>
        <dbReference type="ARBA" id="ARBA00022544"/>
    </source>
</evidence>
<dbReference type="GO" id="GO:0016020">
    <property type="term" value="C:membrane"/>
    <property type="evidence" value="ECO:0007669"/>
    <property type="project" value="UniProtKB-SubCell"/>
</dbReference>
<feature type="transmembrane region" description="Helical" evidence="8">
    <location>
        <begin position="307"/>
        <end position="325"/>
    </location>
</feature>
<organism evidence="10 11">
    <name type="scientific">Candidatus Limivivens merdigallinarum</name>
    <dbReference type="NCBI Taxonomy" id="2840859"/>
    <lineage>
        <taxon>Bacteria</taxon>
        <taxon>Bacillati</taxon>
        <taxon>Bacillota</taxon>
        <taxon>Clostridia</taxon>
        <taxon>Lachnospirales</taxon>
        <taxon>Lachnospiraceae</taxon>
        <taxon>Lachnospiraceae incertae sedis</taxon>
        <taxon>Candidatus Limivivens</taxon>
    </lineage>
</organism>
<dbReference type="PANTHER" id="PTHR34975:SF2">
    <property type="entry name" value="SPORE GERMINATION PROTEIN A2"/>
    <property type="match status" value="1"/>
</dbReference>
<feature type="transmembrane region" description="Helical" evidence="8">
    <location>
        <begin position="223"/>
        <end position="244"/>
    </location>
</feature>
<name>A0A9D0ZWI3_9FIRM</name>
<sequence length="559" mass="61953">MFSTNGKISARQVKRMLTIELFGLSALVLPLFALNLDGRDFLFAFLLGILLVTLLTAVVLYLARHMKGNFFAYVKRRLGTVGGMIFGAVLFAYCFLTFLYVLRLFGDLGTDFVLREESPYVLMTMAAVAAFFLAQGELQIRSRVSEVFYPVLMYPILALILFAAFHMDAGYLAPGTARIDLETLSKGGEMVIPFGMLVLFLLLKPYVHDPEKGGRAVSEGVTFVLWTLLILFVVLIGTFGGGGVRSLPYPAVTLMSSTEIPGGFLQRWDVIFTGLLMTGLFLSAGACLSYMKLLAKPFLRRGKERNLTLALCILGLLAAFLAGNYEKALQLYQVLGGRVLLPLEILFLVLLWIIERTGSRRERQGGGQRDGEEERLKAEKREKVGKILGIVTVTAVCVLVLSGCSGRELEDRKFSSVVVVPSEDIEARMDLLQQQSSQFLDYGHVKAILLYEEVAKDPIKLEEVLLYFQEHPEFAQNILVFAGGEKELKVARENSRGIGDELGDLYKNQPKGKEALSADLKDLLNFIFNEEPEIRIPVVSAAGEKLILDGSITVLRENS</sequence>
<feature type="transmembrane region" description="Helical" evidence="8">
    <location>
        <begin position="17"/>
        <end position="36"/>
    </location>
</feature>
<feature type="domain" description="Spore germination protein N-terminal" evidence="9">
    <location>
        <begin position="413"/>
        <end position="540"/>
    </location>
</feature>
<feature type="transmembrane region" description="Helical" evidence="8">
    <location>
        <begin position="118"/>
        <end position="135"/>
    </location>
</feature>
<keyword evidence="7 8" id="KW-0472">Membrane</keyword>
<feature type="transmembrane region" description="Helical" evidence="8">
    <location>
        <begin position="42"/>
        <end position="63"/>
    </location>
</feature>
<reference evidence="10" key="2">
    <citation type="journal article" date="2021" name="PeerJ">
        <title>Extensive microbial diversity within the chicken gut microbiome revealed by metagenomics and culture.</title>
        <authorList>
            <person name="Gilroy R."/>
            <person name="Ravi A."/>
            <person name="Getino M."/>
            <person name="Pursley I."/>
            <person name="Horton D.L."/>
            <person name="Alikhan N.F."/>
            <person name="Baker D."/>
            <person name="Gharbi K."/>
            <person name="Hall N."/>
            <person name="Watson M."/>
            <person name="Adriaenssens E.M."/>
            <person name="Foster-Nyarko E."/>
            <person name="Jarju S."/>
            <person name="Secka A."/>
            <person name="Antonio M."/>
            <person name="Oren A."/>
            <person name="Chaudhuri R.R."/>
            <person name="La Ragione R."/>
            <person name="Hildebrand F."/>
            <person name="Pallen M.J."/>
        </authorList>
    </citation>
    <scope>NUCLEOTIDE SEQUENCE</scope>
    <source>
        <strain evidence="10">ChiSjej3B21-11622</strain>
    </source>
</reference>
<evidence type="ECO:0000313" key="11">
    <source>
        <dbReference type="Proteomes" id="UP000886886"/>
    </source>
</evidence>
<comment type="subcellular location">
    <subcellularLocation>
        <location evidence="1">Membrane</location>
        <topology evidence="1">Multi-pass membrane protein</topology>
    </subcellularLocation>
</comment>
<comment type="caution">
    <text evidence="10">The sequence shown here is derived from an EMBL/GenBank/DDBJ whole genome shotgun (WGS) entry which is preliminary data.</text>
</comment>